<reference evidence="1" key="2">
    <citation type="submission" date="2022-01" db="EMBL/GenBank/DDBJ databases">
        <authorList>
            <person name="Yamashiro T."/>
            <person name="Shiraishi A."/>
            <person name="Satake H."/>
            <person name="Nakayama K."/>
        </authorList>
    </citation>
    <scope>NUCLEOTIDE SEQUENCE</scope>
</reference>
<reference evidence="1" key="1">
    <citation type="journal article" date="2022" name="Int. J. Mol. Sci.">
        <title>Draft Genome of Tanacetum Coccineum: Genomic Comparison of Closely Related Tanacetum-Family Plants.</title>
        <authorList>
            <person name="Yamashiro T."/>
            <person name="Shiraishi A."/>
            <person name="Nakayama K."/>
            <person name="Satake H."/>
        </authorList>
    </citation>
    <scope>NUCLEOTIDE SEQUENCE</scope>
</reference>
<sequence>MRIMQAIASSYGKWEGVWKKGERETNIELAASESFKDVHHLDTDAARPPCFDLSSFVKKIALLSQFEHGKIARYYGADKLEMTWCVLPVKLAVTLHQSWSTLMIIANWNFLKGKGLITIERNDHNEISRKEESRLVEMISRTMEQNEYRSITHGVGIILKEKRPSVRGKDHFVDDTLGKCCVKINDLKDGERHEMWLLLELIVSTLITTQSEKDTTLAYYHRIHGNKWAEIAKHLPGRGGSISWASKKQTCINGSTMKCEFVAFAAVGKEAEWLRNMIHEILI</sequence>
<gene>
    <name evidence="1" type="ORF">Tco_0751474</name>
</gene>
<keyword evidence="2" id="KW-1185">Reference proteome</keyword>
<evidence type="ECO:0000313" key="1">
    <source>
        <dbReference type="EMBL" id="GJS84933.1"/>
    </source>
</evidence>
<dbReference type="Gene3D" id="1.10.10.60">
    <property type="entry name" value="Homeodomain-like"/>
    <property type="match status" value="1"/>
</dbReference>
<protein>
    <submittedName>
        <fullName evidence="1">Uncharacterized protein</fullName>
    </submittedName>
</protein>
<name>A0ABQ4Z7M6_9ASTR</name>
<accession>A0ABQ4Z7M6</accession>
<evidence type="ECO:0000313" key="2">
    <source>
        <dbReference type="Proteomes" id="UP001151760"/>
    </source>
</evidence>
<dbReference type="Proteomes" id="UP001151760">
    <property type="component" value="Unassembled WGS sequence"/>
</dbReference>
<dbReference type="EMBL" id="BQNB010011012">
    <property type="protein sequence ID" value="GJS84933.1"/>
    <property type="molecule type" value="Genomic_DNA"/>
</dbReference>
<comment type="caution">
    <text evidence="1">The sequence shown here is derived from an EMBL/GenBank/DDBJ whole genome shotgun (WGS) entry which is preliminary data.</text>
</comment>
<organism evidence="1 2">
    <name type="scientific">Tanacetum coccineum</name>
    <dbReference type="NCBI Taxonomy" id="301880"/>
    <lineage>
        <taxon>Eukaryota</taxon>
        <taxon>Viridiplantae</taxon>
        <taxon>Streptophyta</taxon>
        <taxon>Embryophyta</taxon>
        <taxon>Tracheophyta</taxon>
        <taxon>Spermatophyta</taxon>
        <taxon>Magnoliopsida</taxon>
        <taxon>eudicotyledons</taxon>
        <taxon>Gunneridae</taxon>
        <taxon>Pentapetalae</taxon>
        <taxon>asterids</taxon>
        <taxon>campanulids</taxon>
        <taxon>Asterales</taxon>
        <taxon>Asteraceae</taxon>
        <taxon>Asteroideae</taxon>
        <taxon>Anthemideae</taxon>
        <taxon>Anthemidinae</taxon>
        <taxon>Tanacetum</taxon>
    </lineage>
</organism>
<proteinExistence type="predicted"/>